<keyword evidence="4" id="KW-1185">Reference proteome</keyword>
<dbReference type="InterPro" id="IPR003791">
    <property type="entry name" value="UPF0178"/>
</dbReference>
<comment type="similarity">
    <text evidence="1 2">Belongs to the UPF0178 family.</text>
</comment>
<evidence type="ECO:0000313" key="4">
    <source>
        <dbReference type="Proteomes" id="UP001222800"/>
    </source>
</evidence>
<gene>
    <name evidence="3" type="ORF">P4S50_04950</name>
</gene>
<dbReference type="PANTHER" id="PTHR35146:SF1">
    <property type="entry name" value="UPF0178 PROTEIN YAII"/>
    <property type="match status" value="1"/>
</dbReference>
<sequence>MRILVDADACPVKDIIIKVAKHFNIAVLMFIDTSHVLHDDYSKIVTVGQGKDSVDMALVNSVEEGDVIITQDYGLAAMVLAKKAHVINQNGLIYTDDNIDILLLQRHLSQKARKARKRIKSAKKRTKSDNELFEKNFMDLCESLIQ</sequence>
<reference evidence="3 4" key="1">
    <citation type="submission" date="2023-03" db="EMBL/GenBank/DDBJ databases">
        <title>Complete genome sequence of Tepidibacter sp. SWIR-1, isolated from a deep-sea hydrothermal vent.</title>
        <authorList>
            <person name="Li X."/>
        </authorList>
    </citation>
    <scope>NUCLEOTIDE SEQUENCE [LARGE SCALE GENOMIC DNA]</scope>
    <source>
        <strain evidence="3 4">SWIR-1</strain>
    </source>
</reference>
<evidence type="ECO:0000313" key="3">
    <source>
        <dbReference type="EMBL" id="WFD11426.1"/>
    </source>
</evidence>
<proteinExistence type="inferred from homology"/>
<evidence type="ECO:0000256" key="2">
    <source>
        <dbReference type="HAMAP-Rule" id="MF_00489"/>
    </source>
</evidence>
<protein>
    <recommendedName>
        <fullName evidence="2">UPF0178 protein P4S50_04950</fullName>
    </recommendedName>
</protein>
<dbReference type="PANTHER" id="PTHR35146">
    <property type="entry name" value="UPF0178 PROTEIN YAII"/>
    <property type="match status" value="1"/>
</dbReference>
<dbReference type="HAMAP" id="MF_00489">
    <property type="entry name" value="UPF0178"/>
    <property type="match status" value="1"/>
</dbReference>
<dbReference type="NCBIfam" id="NF001095">
    <property type="entry name" value="PRK00124.1"/>
    <property type="match status" value="1"/>
</dbReference>
<dbReference type="Proteomes" id="UP001222800">
    <property type="component" value="Chromosome"/>
</dbReference>
<name>A0ABY8EEQ4_9FIRM</name>
<dbReference type="RefSeq" id="WP_277733477.1">
    <property type="nucleotide sequence ID" value="NZ_CP120733.1"/>
</dbReference>
<organism evidence="3 4">
    <name type="scientific">Tepidibacter hydrothermalis</name>
    <dbReference type="NCBI Taxonomy" id="3036126"/>
    <lineage>
        <taxon>Bacteria</taxon>
        <taxon>Bacillati</taxon>
        <taxon>Bacillota</taxon>
        <taxon>Clostridia</taxon>
        <taxon>Peptostreptococcales</taxon>
        <taxon>Peptostreptococcaceae</taxon>
        <taxon>Tepidibacter</taxon>
    </lineage>
</organism>
<dbReference type="EMBL" id="CP120733">
    <property type="protein sequence ID" value="WFD11426.1"/>
    <property type="molecule type" value="Genomic_DNA"/>
</dbReference>
<dbReference type="Pfam" id="PF02639">
    <property type="entry name" value="DUF188"/>
    <property type="match status" value="1"/>
</dbReference>
<evidence type="ECO:0000256" key="1">
    <source>
        <dbReference type="ARBA" id="ARBA00008522"/>
    </source>
</evidence>
<accession>A0ABY8EEQ4</accession>